<evidence type="ECO:0000256" key="1">
    <source>
        <dbReference type="SAM" id="SignalP"/>
    </source>
</evidence>
<feature type="signal peptide" evidence="1">
    <location>
        <begin position="1"/>
        <end position="19"/>
    </location>
</feature>
<gene>
    <name evidence="2" type="ORF">HMF8227_02751</name>
</gene>
<protein>
    <recommendedName>
        <fullName evidence="4">Pilus assembly protein PilP</fullName>
    </recommendedName>
</protein>
<accession>A0A2S2E6P4</accession>
<dbReference type="InterPro" id="IPR007446">
    <property type="entry name" value="PilP"/>
</dbReference>
<dbReference type="AlphaFoldDB" id="A0A2S2E6P4"/>
<evidence type="ECO:0008006" key="4">
    <source>
        <dbReference type="Google" id="ProtNLM"/>
    </source>
</evidence>
<dbReference type="Pfam" id="PF04351">
    <property type="entry name" value="PilP"/>
    <property type="match status" value="1"/>
</dbReference>
<dbReference type="PROSITE" id="PS51257">
    <property type="entry name" value="PROKAR_LIPOPROTEIN"/>
    <property type="match status" value="1"/>
</dbReference>
<dbReference type="KEGG" id="salh:HMF8227_02751"/>
<dbReference type="Gene3D" id="2.30.30.830">
    <property type="match status" value="1"/>
</dbReference>
<dbReference type="OrthoDB" id="5296580at2"/>
<proteinExistence type="predicted"/>
<evidence type="ECO:0000313" key="3">
    <source>
        <dbReference type="Proteomes" id="UP000245728"/>
    </source>
</evidence>
<keyword evidence="1" id="KW-0732">Signal</keyword>
<organism evidence="2 3">
    <name type="scientific">Saliniradius amylolyticus</name>
    <dbReference type="NCBI Taxonomy" id="2183582"/>
    <lineage>
        <taxon>Bacteria</taxon>
        <taxon>Pseudomonadati</taxon>
        <taxon>Pseudomonadota</taxon>
        <taxon>Gammaproteobacteria</taxon>
        <taxon>Alteromonadales</taxon>
        <taxon>Alteromonadaceae</taxon>
        <taxon>Saliniradius</taxon>
    </lineage>
</organism>
<evidence type="ECO:0000313" key="2">
    <source>
        <dbReference type="EMBL" id="AWL13202.1"/>
    </source>
</evidence>
<sequence>MKWLVIPLMLLLTGCQAEKADLKQFVAEVKQTTRVSIEPYPEFSRMPAFEYDAYEQRNPFTRPGNQGAAQIKATKANCRQPDFSRSKGPLEQYGTDALNVKGFFTNPEGTWALIQANDGSLHKATVGDRLGLFFGRITDIANGQITIIEMLPDGTGCWQEKTSTLAIGDGRGEK</sequence>
<dbReference type="PIRSF" id="PIRSF016481">
    <property type="entry name" value="Pilus_assembly_PilP"/>
    <property type="match status" value="1"/>
</dbReference>
<name>A0A2S2E6P4_9ALTE</name>
<dbReference type="RefSeq" id="WP_109340715.1">
    <property type="nucleotide sequence ID" value="NZ_CP029347.1"/>
</dbReference>
<dbReference type="EMBL" id="CP029347">
    <property type="protein sequence ID" value="AWL13202.1"/>
    <property type="molecule type" value="Genomic_DNA"/>
</dbReference>
<dbReference type="Proteomes" id="UP000245728">
    <property type="component" value="Chromosome"/>
</dbReference>
<feature type="chain" id="PRO_5015560706" description="Pilus assembly protein PilP" evidence="1">
    <location>
        <begin position="20"/>
        <end position="174"/>
    </location>
</feature>
<reference evidence="2 3" key="1">
    <citation type="submission" date="2018-05" db="EMBL/GenBank/DDBJ databases">
        <title>Salinimonas sp. HMF8227 Genome sequencing and assembly.</title>
        <authorList>
            <person name="Kang H."/>
            <person name="Kang J."/>
            <person name="Cha I."/>
            <person name="Kim H."/>
            <person name="Joh K."/>
        </authorList>
    </citation>
    <scope>NUCLEOTIDE SEQUENCE [LARGE SCALE GENOMIC DNA]</scope>
    <source>
        <strain evidence="2 3">HMF8227</strain>
    </source>
</reference>
<keyword evidence="3" id="KW-1185">Reference proteome</keyword>